<feature type="region of interest" description="Disordered" evidence="1">
    <location>
        <begin position="166"/>
        <end position="278"/>
    </location>
</feature>
<gene>
    <name evidence="2" type="ORF">EC973_004776</name>
</gene>
<evidence type="ECO:0000256" key="1">
    <source>
        <dbReference type="SAM" id="MobiDB-lite"/>
    </source>
</evidence>
<feature type="compositionally biased region" description="Pro residues" evidence="1">
    <location>
        <begin position="257"/>
        <end position="268"/>
    </location>
</feature>
<protein>
    <submittedName>
        <fullName evidence="2">Uncharacterized protein</fullName>
    </submittedName>
</protein>
<proteinExistence type="predicted"/>
<name>A0A8H7ESE5_9FUNG</name>
<organism evidence="2 3">
    <name type="scientific">Apophysomyces ossiformis</name>
    <dbReference type="NCBI Taxonomy" id="679940"/>
    <lineage>
        <taxon>Eukaryota</taxon>
        <taxon>Fungi</taxon>
        <taxon>Fungi incertae sedis</taxon>
        <taxon>Mucoromycota</taxon>
        <taxon>Mucoromycotina</taxon>
        <taxon>Mucoromycetes</taxon>
        <taxon>Mucorales</taxon>
        <taxon>Mucorineae</taxon>
        <taxon>Mucoraceae</taxon>
        <taxon>Apophysomyces</taxon>
    </lineage>
</organism>
<reference evidence="2" key="1">
    <citation type="submission" date="2020-01" db="EMBL/GenBank/DDBJ databases">
        <title>Genome Sequencing of Three Apophysomyces-Like Fungal Strains Confirms a Novel Fungal Genus in the Mucoromycota with divergent Burkholderia-like Endosymbiotic Bacteria.</title>
        <authorList>
            <person name="Stajich J.E."/>
            <person name="Macias A.M."/>
            <person name="Carter-House D."/>
            <person name="Lovett B."/>
            <person name="Kasson L.R."/>
            <person name="Berry K."/>
            <person name="Grigoriev I."/>
            <person name="Chang Y."/>
            <person name="Spatafora J."/>
            <person name="Kasson M.T."/>
        </authorList>
    </citation>
    <scope>NUCLEOTIDE SEQUENCE</scope>
    <source>
        <strain evidence="2">NRRL A-21654</strain>
    </source>
</reference>
<dbReference type="PANTHER" id="PTHR37327:SF1">
    <property type="entry name" value="MICROTUBULE INTERACTING AND TRANSPORT DOMAIN-CONTAINING PROTEIN"/>
    <property type="match status" value="1"/>
</dbReference>
<dbReference type="Proteomes" id="UP000605846">
    <property type="component" value="Unassembled WGS sequence"/>
</dbReference>
<feature type="compositionally biased region" description="Low complexity" evidence="1">
    <location>
        <begin position="166"/>
        <end position="181"/>
    </location>
</feature>
<sequence length="558" mass="62524">MPWRQNAPSPLQTSRKQKGNAKKRYSTDLTDKPTCESQQPVLPLNLLPSPKDDYFDFRSTTAADLLLETTEQVVPDPAREPPYDDLLLHSSTIVYQDNPNDMFFSPMNHLIPMEDNWHSIMAPPSDDPHLDRISDTIPIPVSLKKDPFLPPPRTHSISALDRLALPKSGSGSLSASTSVSSLKEEQLPQPPNSLRSQGSSISLGSFWKSSNSPSSTTKRRAKQSKQVHGLVGLPSLQISTSSLRLRSNSHDSMKSPDSPPHTRPPPTEPHTLAPRRGSLFSGAVPSLVQGALTKDKTHQLSSSCFGATHLKSDADTILATPTPNQTIAQPINYFDLMDRLRQSMKEGGFVTRRLHIPKEFWFQSGVRLPALDAKIETCRLLLIALKPMKARTDFDNMSSAYTELSGLERILEQIHYSFSKKLGITRTSDEDTGATTISDSTQPRKSSHTIAIWSSKLSKSVERMKLESSKSSDDQYNTYIYTLVELLDLVQLLDHWHTHYVSILDQASPDKTMLCKRIIQTTQMCSDSLSRIVCGFLMRDFSRLLNKWIKKCNDWMQD</sequence>
<comment type="caution">
    <text evidence="2">The sequence shown here is derived from an EMBL/GenBank/DDBJ whole genome shotgun (WGS) entry which is preliminary data.</text>
</comment>
<evidence type="ECO:0000313" key="3">
    <source>
        <dbReference type="Proteomes" id="UP000605846"/>
    </source>
</evidence>
<dbReference type="PANTHER" id="PTHR37327">
    <property type="entry name" value="CHROMOSOME 1, WHOLE GENOME SHOTGUN SEQUENCE"/>
    <property type="match status" value="1"/>
</dbReference>
<feature type="region of interest" description="Disordered" evidence="1">
    <location>
        <begin position="1"/>
        <end position="43"/>
    </location>
</feature>
<feature type="compositionally biased region" description="Basic residues" evidence="1">
    <location>
        <begin position="15"/>
        <end position="24"/>
    </location>
</feature>
<dbReference type="EMBL" id="JABAYA010000027">
    <property type="protein sequence ID" value="KAF7729246.1"/>
    <property type="molecule type" value="Genomic_DNA"/>
</dbReference>
<feature type="compositionally biased region" description="Polar residues" evidence="1">
    <location>
        <begin position="1"/>
        <end position="14"/>
    </location>
</feature>
<keyword evidence="3" id="KW-1185">Reference proteome</keyword>
<dbReference type="OrthoDB" id="2245455at2759"/>
<feature type="compositionally biased region" description="Polar residues" evidence="1">
    <location>
        <begin position="192"/>
        <end position="216"/>
    </location>
</feature>
<evidence type="ECO:0000313" key="2">
    <source>
        <dbReference type="EMBL" id="KAF7729246.1"/>
    </source>
</evidence>
<dbReference type="AlphaFoldDB" id="A0A8H7ESE5"/>
<feature type="compositionally biased region" description="Polar residues" evidence="1">
    <location>
        <begin position="236"/>
        <end position="246"/>
    </location>
</feature>
<accession>A0A8H7ESE5</accession>
<feature type="compositionally biased region" description="Basic and acidic residues" evidence="1">
    <location>
        <begin position="25"/>
        <end position="34"/>
    </location>
</feature>